<dbReference type="Proteomes" id="UP000283458">
    <property type="component" value="Unassembled WGS sequence"/>
</dbReference>
<comment type="caution">
    <text evidence="1">The sequence shown here is derived from an EMBL/GenBank/DDBJ whole genome shotgun (WGS) entry which is preliminary data.</text>
</comment>
<evidence type="ECO:0000313" key="2">
    <source>
        <dbReference type="Proteomes" id="UP000283458"/>
    </source>
</evidence>
<dbReference type="RefSeq" id="WP_119829602.1">
    <property type="nucleotide sequence ID" value="NZ_QYUL01000001.1"/>
</dbReference>
<protein>
    <submittedName>
        <fullName evidence="1">Uncharacterized protein</fullName>
    </submittedName>
</protein>
<dbReference type="EMBL" id="QYUL01000001">
    <property type="protein sequence ID" value="RJF83962.1"/>
    <property type="molecule type" value="Genomic_DNA"/>
</dbReference>
<evidence type="ECO:0000313" key="1">
    <source>
        <dbReference type="EMBL" id="RJF83962.1"/>
    </source>
</evidence>
<dbReference type="OrthoDB" id="9818970at2"/>
<accession>A0A418W1R1</accession>
<dbReference type="AlphaFoldDB" id="A0A418W1R1"/>
<organism evidence="1 2">
    <name type="scientific">Azospirillum cavernae</name>
    <dbReference type="NCBI Taxonomy" id="2320860"/>
    <lineage>
        <taxon>Bacteria</taxon>
        <taxon>Pseudomonadati</taxon>
        <taxon>Pseudomonadota</taxon>
        <taxon>Alphaproteobacteria</taxon>
        <taxon>Rhodospirillales</taxon>
        <taxon>Azospirillaceae</taxon>
        <taxon>Azospirillum</taxon>
    </lineage>
</organism>
<gene>
    <name evidence="1" type="ORF">D3877_04905</name>
</gene>
<sequence length="366" mass="38166">MPRPVLSPRSVLPSAIQRKQAFAVGNVDSTIAASMATILNSKVGAPLAPGAAAPRLETAAGTPLSALANGETLYLDAHGAAPEDAGLPGAAVRFGGLTPEQLANLVLSKGLSVAYTGKIYLNGCNTATGAGVDTYAFRFQAALALRGVRCVVKGNGGYSQVDATTGHTRVNPPTAIGAQDRAALQDTYRRAGELDAQIRSDVQYLKDNLRAPDFDSRKGAVDQARTEMMTALALVPGLRTAAYRPDKALRPTLPALGGVTHFESAAGQYSALPPSIGQSGRTLVHHVQAALTAYDKKWKFNPSDSSTAAVAVLSGPIASHAALLMAVRWYLGLGPRPPAQLVAVGDRLKVGGALYGFLKAEYDRWV</sequence>
<proteinExistence type="predicted"/>
<reference evidence="1 2" key="1">
    <citation type="submission" date="2018-09" db="EMBL/GenBank/DDBJ databases">
        <authorList>
            <person name="Zhu H."/>
        </authorList>
    </citation>
    <scope>NUCLEOTIDE SEQUENCE [LARGE SCALE GENOMIC DNA]</scope>
    <source>
        <strain evidence="1 2">K2W22B-5</strain>
    </source>
</reference>
<keyword evidence="2" id="KW-1185">Reference proteome</keyword>
<name>A0A418W1R1_9PROT</name>